<dbReference type="InterPro" id="IPR001343">
    <property type="entry name" value="Hemolysn_Ca-bd"/>
</dbReference>
<keyword evidence="5" id="KW-1185">Reference proteome</keyword>
<dbReference type="InterPro" id="IPR011049">
    <property type="entry name" value="Serralysin-like_metalloprot_C"/>
</dbReference>
<accession>A0A840Y439</accession>
<dbReference type="InterPro" id="IPR018511">
    <property type="entry name" value="Hemolysin-typ_Ca-bd_CS"/>
</dbReference>
<dbReference type="GO" id="GO:0005509">
    <property type="term" value="F:calcium ion binding"/>
    <property type="evidence" value="ECO:0007669"/>
    <property type="project" value="InterPro"/>
</dbReference>
<keyword evidence="2" id="KW-0964">Secreted</keyword>
<dbReference type="PANTHER" id="PTHR38340:SF1">
    <property type="entry name" value="S-LAYER PROTEIN"/>
    <property type="match status" value="1"/>
</dbReference>
<feature type="region of interest" description="Disordered" evidence="3">
    <location>
        <begin position="162"/>
        <end position="184"/>
    </location>
</feature>
<reference evidence="4 5" key="1">
    <citation type="submission" date="2020-08" db="EMBL/GenBank/DDBJ databases">
        <title>Genomic Encyclopedia of Type Strains, Phase IV (KMG-IV): sequencing the most valuable type-strain genomes for metagenomic binning, comparative biology and taxonomic classification.</title>
        <authorList>
            <person name="Goeker M."/>
        </authorList>
    </citation>
    <scope>NUCLEOTIDE SEQUENCE [LARGE SCALE GENOMIC DNA]</scope>
    <source>
        <strain evidence="4 5">DSM 25622</strain>
    </source>
</reference>
<dbReference type="AlphaFoldDB" id="A0A840Y439"/>
<evidence type="ECO:0000313" key="5">
    <source>
        <dbReference type="Proteomes" id="UP000580654"/>
    </source>
</evidence>
<dbReference type="PANTHER" id="PTHR38340">
    <property type="entry name" value="S-LAYER PROTEIN"/>
    <property type="match status" value="1"/>
</dbReference>
<dbReference type="Gene3D" id="2.150.10.10">
    <property type="entry name" value="Serralysin-like metalloprotease, C-terminal"/>
    <property type="match status" value="3"/>
</dbReference>
<dbReference type="RefSeq" id="WP_281394448.1">
    <property type="nucleotide sequence ID" value="NZ_JACIJD010000013.1"/>
</dbReference>
<dbReference type="SUPFAM" id="SSF51120">
    <property type="entry name" value="beta-Roll"/>
    <property type="match status" value="3"/>
</dbReference>
<protein>
    <submittedName>
        <fullName evidence="4">Ca2+-binding RTX toxin-like protein</fullName>
    </submittedName>
</protein>
<dbReference type="PRINTS" id="PR00313">
    <property type="entry name" value="CABNDNGRPT"/>
</dbReference>
<evidence type="ECO:0000256" key="3">
    <source>
        <dbReference type="SAM" id="MobiDB-lite"/>
    </source>
</evidence>
<dbReference type="EMBL" id="JACIJD010000013">
    <property type="protein sequence ID" value="MBB5694926.1"/>
    <property type="molecule type" value="Genomic_DNA"/>
</dbReference>
<evidence type="ECO:0000313" key="4">
    <source>
        <dbReference type="EMBL" id="MBB5694926.1"/>
    </source>
</evidence>
<dbReference type="Pfam" id="PF00353">
    <property type="entry name" value="HemolysinCabind"/>
    <property type="match status" value="4"/>
</dbReference>
<dbReference type="PROSITE" id="PS00330">
    <property type="entry name" value="HEMOLYSIN_CALCIUM"/>
    <property type="match status" value="8"/>
</dbReference>
<name>A0A840Y439_9PROT</name>
<proteinExistence type="predicted"/>
<comment type="subcellular location">
    <subcellularLocation>
        <location evidence="1">Secreted</location>
    </subcellularLocation>
</comment>
<evidence type="ECO:0000256" key="1">
    <source>
        <dbReference type="ARBA" id="ARBA00004613"/>
    </source>
</evidence>
<dbReference type="InterPro" id="IPR050557">
    <property type="entry name" value="RTX_toxin/Mannuronan_C5-epim"/>
</dbReference>
<dbReference type="Proteomes" id="UP000580654">
    <property type="component" value="Unassembled WGS sequence"/>
</dbReference>
<comment type="caution">
    <text evidence="4">The sequence shown here is derived from an EMBL/GenBank/DDBJ whole genome shotgun (WGS) entry which is preliminary data.</text>
</comment>
<organism evidence="4 5">
    <name type="scientific">Muricoccus pecuniae</name>
    <dbReference type="NCBI Taxonomy" id="693023"/>
    <lineage>
        <taxon>Bacteria</taxon>
        <taxon>Pseudomonadati</taxon>
        <taxon>Pseudomonadota</taxon>
        <taxon>Alphaproteobacteria</taxon>
        <taxon>Acetobacterales</taxon>
        <taxon>Roseomonadaceae</taxon>
        <taxon>Muricoccus</taxon>
    </lineage>
</organism>
<sequence length="417" mass="40069">MAIFIAPTAPKTGTRGTDLFILGGAEGLHAAGLLDGAGGLDVAIFTDDLSATDGDFVHLRNMEGLWLHGSGAQSLTLGANAAAAFTGGRVTVLAEGAASVMADGSALPATASLLLHAGAGADTLTGGAGADALLGGAGDDLLVGGAGSDLLAGGAGQDTLRGGMGDDILQGGSGDDTLSGGAGRDLLQGGDGADRLDGGAGADLLLGGPGNDRYIVDDAGDRVSEAGGGGVDTVVSSLSFTLAAGIENLTLSGTAPLTGTGNGADNRMLANDAGSLLAGLAGRDTLVGGAGEDVLAGGPGADRLTGGAGADHFRYGFAWEGGDSVTDFLRGSDVVEVSAAGFGGGLAAGMDLLATGRFTSNTTGLSDAPAGTGQFILETDADQLWWDADGEGTATAVRIALFAAGTSPAAGDLHVIA</sequence>
<evidence type="ECO:0000256" key="2">
    <source>
        <dbReference type="ARBA" id="ARBA00022525"/>
    </source>
</evidence>
<gene>
    <name evidence="4" type="ORF">FHS87_002979</name>
</gene>
<dbReference type="GO" id="GO:0005576">
    <property type="term" value="C:extracellular region"/>
    <property type="evidence" value="ECO:0007669"/>
    <property type="project" value="UniProtKB-SubCell"/>
</dbReference>